<sequence length="291" mass="33029">MTWLGLTWSGNWVDEPRVGIFHVSIVEQLVTENRLKLRLKTVAIRSNSHPVRRYDVVGPDLERELGGEPRVGIFHVSIVEQLVTENRLKLRLKTVAIRSNSHPVRRYDVVGADLERELGGELRVGIFHVSIVEQLVTENRLKLRLKTVAIRSNSHPVRRYDVVGADLERELGGELRVGIFHVSIVEQLVTENRLKLRLKTVAIRSNSHPVRRYDVVGADLERELVAIRSNSHPVRRYDVVGADLERELGGELRVGIFHVSIVEQLVTENRLKLRLKTVAIRSAQLSPGPPV</sequence>
<evidence type="ECO:0000313" key="1">
    <source>
        <dbReference type="EMBL" id="CAH2052353.1"/>
    </source>
</evidence>
<gene>
    <name evidence="1" type="ORF">IPOD504_LOCUS8186</name>
</gene>
<reference evidence="1" key="1">
    <citation type="submission" date="2022-03" db="EMBL/GenBank/DDBJ databases">
        <authorList>
            <person name="Martin H S."/>
        </authorList>
    </citation>
    <scope>NUCLEOTIDE SEQUENCE</scope>
</reference>
<feature type="non-terminal residue" evidence="1">
    <location>
        <position position="1"/>
    </location>
</feature>
<keyword evidence="2" id="KW-1185">Reference proteome</keyword>
<dbReference type="EMBL" id="OW152832">
    <property type="protein sequence ID" value="CAH2052353.1"/>
    <property type="molecule type" value="Genomic_DNA"/>
</dbReference>
<protein>
    <submittedName>
        <fullName evidence="1">Uncharacterized protein</fullName>
    </submittedName>
</protein>
<dbReference type="Proteomes" id="UP000837857">
    <property type="component" value="Chromosome 20"/>
</dbReference>
<proteinExistence type="predicted"/>
<accession>A0ABN8IAQ9</accession>
<name>A0ABN8IAQ9_9NEOP</name>
<evidence type="ECO:0000313" key="2">
    <source>
        <dbReference type="Proteomes" id="UP000837857"/>
    </source>
</evidence>
<organism evidence="1 2">
    <name type="scientific">Iphiclides podalirius</name>
    <name type="common">scarce swallowtail</name>
    <dbReference type="NCBI Taxonomy" id="110791"/>
    <lineage>
        <taxon>Eukaryota</taxon>
        <taxon>Metazoa</taxon>
        <taxon>Ecdysozoa</taxon>
        <taxon>Arthropoda</taxon>
        <taxon>Hexapoda</taxon>
        <taxon>Insecta</taxon>
        <taxon>Pterygota</taxon>
        <taxon>Neoptera</taxon>
        <taxon>Endopterygota</taxon>
        <taxon>Lepidoptera</taxon>
        <taxon>Glossata</taxon>
        <taxon>Ditrysia</taxon>
        <taxon>Papilionoidea</taxon>
        <taxon>Papilionidae</taxon>
        <taxon>Papilioninae</taxon>
        <taxon>Iphiclides</taxon>
    </lineage>
</organism>